<evidence type="ECO:0000256" key="2">
    <source>
        <dbReference type="ARBA" id="ARBA00023125"/>
    </source>
</evidence>
<dbReference type="STRING" id="121290.APY04_0401"/>
<protein>
    <recommendedName>
        <fullName evidence="4">HTH crp-type domain-containing protein</fullName>
    </recommendedName>
</protein>
<evidence type="ECO:0000259" key="4">
    <source>
        <dbReference type="PROSITE" id="PS51063"/>
    </source>
</evidence>
<reference evidence="5 6" key="1">
    <citation type="submission" date="2015-10" db="EMBL/GenBank/DDBJ databases">
        <title>Transcriptomic analysis of a linuron degrading triple-species bacterial consortium.</title>
        <authorList>
            <person name="Albers P."/>
        </authorList>
    </citation>
    <scope>NUCLEOTIDE SEQUENCE [LARGE SCALE GENOMIC DNA]</scope>
    <source>
        <strain evidence="5 6">WDL6</strain>
    </source>
</reference>
<evidence type="ECO:0000313" key="5">
    <source>
        <dbReference type="EMBL" id="KWT71548.1"/>
    </source>
</evidence>
<dbReference type="EMBL" id="LMTR01000020">
    <property type="protein sequence ID" value="KWT71548.1"/>
    <property type="molecule type" value="Genomic_DNA"/>
</dbReference>
<dbReference type="InterPro" id="IPR018490">
    <property type="entry name" value="cNMP-bd_dom_sf"/>
</dbReference>
<organism evidence="5 6">
    <name type="scientific">Hyphomicrobium sulfonivorans</name>
    <dbReference type="NCBI Taxonomy" id="121290"/>
    <lineage>
        <taxon>Bacteria</taxon>
        <taxon>Pseudomonadati</taxon>
        <taxon>Pseudomonadota</taxon>
        <taxon>Alphaproteobacteria</taxon>
        <taxon>Hyphomicrobiales</taxon>
        <taxon>Hyphomicrobiaceae</taxon>
        <taxon>Hyphomicrobium</taxon>
    </lineage>
</organism>
<dbReference type="Pfam" id="PF00027">
    <property type="entry name" value="cNMP_binding"/>
    <property type="match status" value="1"/>
</dbReference>
<dbReference type="Pfam" id="PF13545">
    <property type="entry name" value="HTH_Crp_2"/>
    <property type="match status" value="1"/>
</dbReference>
<accession>A0A125NW17</accession>
<feature type="domain" description="HTH crp-type" evidence="4">
    <location>
        <begin position="153"/>
        <end position="227"/>
    </location>
</feature>
<evidence type="ECO:0000256" key="3">
    <source>
        <dbReference type="ARBA" id="ARBA00023163"/>
    </source>
</evidence>
<proteinExistence type="predicted"/>
<dbReference type="InterPro" id="IPR036388">
    <property type="entry name" value="WH-like_DNA-bd_sf"/>
</dbReference>
<evidence type="ECO:0000256" key="1">
    <source>
        <dbReference type="ARBA" id="ARBA00023015"/>
    </source>
</evidence>
<dbReference type="Gene3D" id="2.60.120.10">
    <property type="entry name" value="Jelly Rolls"/>
    <property type="match status" value="1"/>
</dbReference>
<dbReference type="Gene3D" id="1.10.10.10">
    <property type="entry name" value="Winged helix-like DNA-binding domain superfamily/Winged helix DNA-binding domain"/>
    <property type="match status" value="1"/>
</dbReference>
<keyword evidence="3" id="KW-0804">Transcription</keyword>
<dbReference type="PROSITE" id="PS51063">
    <property type="entry name" value="HTH_CRP_2"/>
    <property type="match status" value="1"/>
</dbReference>
<dbReference type="Proteomes" id="UP000059074">
    <property type="component" value="Unassembled WGS sequence"/>
</dbReference>
<gene>
    <name evidence="5" type="ORF">APY04_0401</name>
</gene>
<dbReference type="InterPro" id="IPR014710">
    <property type="entry name" value="RmlC-like_jellyroll"/>
</dbReference>
<dbReference type="InterPro" id="IPR036390">
    <property type="entry name" value="WH_DNA-bd_sf"/>
</dbReference>
<dbReference type="AlphaFoldDB" id="A0A125NW17"/>
<dbReference type="SMART" id="SM00419">
    <property type="entry name" value="HTH_CRP"/>
    <property type="match status" value="1"/>
</dbReference>
<keyword evidence="1" id="KW-0805">Transcription regulation</keyword>
<keyword evidence="2" id="KW-0238">DNA-binding</keyword>
<dbReference type="OrthoDB" id="7930197at2"/>
<evidence type="ECO:0000313" key="6">
    <source>
        <dbReference type="Proteomes" id="UP000059074"/>
    </source>
</evidence>
<dbReference type="SUPFAM" id="SSF46785">
    <property type="entry name" value="Winged helix' DNA-binding domain"/>
    <property type="match status" value="1"/>
</dbReference>
<dbReference type="GO" id="GO:0006355">
    <property type="term" value="P:regulation of DNA-templated transcription"/>
    <property type="evidence" value="ECO:0007669"/>
    <property type="project" value="InterPro"/>
</dbReference>
<comment type="caution">
    <text evidence="5">The sequence shown here is derived from an EMBL/GenBank/DDBJ whole genome shotgun (WGS) entry which is preliminary data.</text>
</comment>
<dbReference type="CDD" id="cd00038">
    <property type="entry name" value="CAP_ED"/>
    <property type="match status" value="1"/>
</dbReference>
<keyword evidence="6" id="KW-1185">Reference proteome</keyword>
<dbReference type="InterPro" id="IPR012318">
    <property type="entry name" value="HTH_CRP"/>
</dbReference>
<dbReference type="InterPro" id="IPR000595">
    <property type="entry name" value="cNMP-bd_dom"/>
</dbReference>
<sequence>MTIILQNAMSETANRDRAGELPVARLTGTDAALREYATPVRVRRRQRLALDQPTPDTVYIVRSGLLGIEAAIAGKPRQLLELFYPGDIIRRANMPPLPHATLTALNVSEVWRLPARGFEALLTANADQNASMQRRLGEQHARASLHASIIGALSGDERFASLLIELGLRIGLRGAAGIGIDNPLSRTDIADYLALNPDTLSRITSRFRARGLLIHLGSGQILLPNWEELCAASPIAATLQALHTPTLG</sequence>
<dbReference type="PATRIC" id="fig|121290.4.peg.2295"/>
<dbReference type="GO" id="GO:0003677">
    <property type="term" value="F:DNA binding"/>
    <property type="evidence" value="ECO:0007669"/>
    <property type="project" value="UniProtKB-KW"/>
</dbReference>
<name>A0A125NW17_HYPSL</name>
<dbReference type="SUPFAM" id="SSF51206">
    <property type="entry name" value="cAMP-binding domain-like"/>
    <property type="match status" value="1"/>
</dbReference>